<dbReference type="GO" id="GO:0006096">
    <property type="term" value="P:glycolytic process"/>
    <property type="evidence" value="ECO:0007669"/>
    <property type="project" value="UniProtKB-UniRule"/>
</dbReference>
<comment type="cofactor">
    <cofactor evidence="6">
        <name>Mg(2+)</name>
        <dbReference type="ChEBI" id="CHEBI:18420"/>
    </cofactor>
    <text evidence="6">Binds a second Mg(2+) ion via substrate during catalysis.</text>
</comment>
<dbReference type="InterPro" id="IPR020810">
    <property type="entry name" value="Enolase_C"/>
</dbReference>
<feature type="binding site" evidence="8">
    <location>
        <position position="148"/>
    </location>
    <ligand>
        <name>substrate</name>
    </ligand>
</feature>
<dbReference type="CDD" id="cd03313">
    <property type="entry name" value="enolase"/>
    <property type="match status" value="1"/>
</dbReference>
<feature type="binding site" evidence="8">
    <location>
        <position position="276"/>
    </location>
    <ligand>
        <name>substrate</name>
    </ligand>
</feature>
<dbReference type="InterPro" id="IPR036849">
    <property type="entry name" value="Enolase-like_C_sf"/>
</dbReference>
<dbReference type="Pfam" id="PF00113">
    <property type="entry name" value="Enolase_C"/>
    <property type="match status" value="1"/>
</dbReference>
<dbReference type="InterPro" id="IPR000941">
    <property type="entry name" value="Enolase"/>
</dbReference>
<sequence>MPSLPIEQARLRKILDSRGNLTVEAELVSGKVRATASAPSGASTGETEVVAFSKSGIDEAFDFFNRRVKNYILGFNALDQRGFDSLLHEIDGTENFSNMGGNVSTALSICAAKLASSYLGIPLYRYVGGTAYGRPPSPLGNVIGGGKHTRNGTTIQEFLVSAQGGSTLESMITNAMVHRRVGEKLSQELPGCSVGLGDEKAWTASITDEKAMEILRESVDEVSKERGVRILTGTDLAASEFFDGKHYVYRDRKLSRDEQIDFAVSLAREYGFYYIEDPMDERDFEGFAEITKKVGGSALVVGDDLYTTNPRRIAEGIEKKATNGVLIKVNQIGTLSDTVESVKLATRAGMLNTISHRSGETTDDFIAHLGVAFSSRFIKSGTIGGERLAKLNELIRIEEELSTD</sequence>
<feature type="binding site" evidence="6">
    <location>
        <position position="379"/>
    </location>
    <ligand>
        <name>(2R)-2-phosphoglycerate</name>
        <dbReference type="ChEBI" id="CHEBI:58289"/>
    </ligand>
</feature>
<dbReference type="SFLD" id="SFLDS00001">
    <property type="entry name" value="Enolase"/>
    <property type="match status" value="1"/>
</dbReference>
<dbReference type="Gene3D" id="3.30.390.10">
    <property type="entry name" value="Enolase-like, N-terminal domain"/>
    <property type="match status" value="1"/>
</dbReference>
<gene>
    <name evidence="6" type="primary">eno</name>
    <name evidence="12" type="ORF">GCM10007108_09780</name>
</gene>
<feature type="binding site" evidence="6 9">
    <location>
        <position position="303"/>
    </location>
    <ligand>
        <name>Mg(2+)</name>
        <dbReference type="ChEBI" id="CHEBI:18420"/>
    </ligand>
</feature>
<dbReference type="SMART" id="SM01193">
    <property type="entry name" value="Enolase_N"/>
    <property type="match status" value="1"/>
</dbReference>
<feature type="binding site" evidence="8">
    <location>
        <begin position="355"/>
        <end position="358"/>
    </location>
    <ligand>
        <name>substrate</name>
    </ligand>
</feature>
<feature type="binding site" evidence="8">
    <location>
        <position position="157"/>
    </location>
    <ligand>
        <name>substrate</name>
    </ligand>
</feature>
<reference evidence="12" key="2">
    <citation type="submission" date="2022-09" db="EMBL/GenBank/DDBJ databases">
        <authorList>
            <person name="Sun Q."/>
            <person name="Ohkuma M."/>
        </authorList>
    </citation>
    <scope>NUCLEOTIDE SEQUENCE</scope>
    <source>
        <strain evidence="12">JCM 13583</strain>
    </source>
</reference>
<feature type="binding site" evidence="8">
    <location>
        <position position="379"/>
    </location>
    <ligand>
        <name>substrate</name>
    </ligand>
</feature>
<dbReference type="SFLD" id="SFLDG00178">
    <property type="entry name" value="enolase"/>
    <property type="match status" value="1"/>
</dbReference>
<dbReference type="InterPro" id="IPR029017">
    <property type="entry name" value="Enolase-like_N"/>
</dbReference>
<dbReference type="GO" id="GO:0000287">
    <property type="term" value="F:magnesium ion binding"/>
    <property type="evidence" value="ECO:0007669"/>
    <property type="project" value="UniProtKB-UniRule"/>
</dbReference>
<feature type="binding site" evidence="6">
    <location>
        <position position="156"/>
    </location>
    <ligand>
        <name>(2R)-2-phosphoglycerate</name>
        <dbReference type="ChEBI" id="CHEBI:58289"/>
    </ligand>
</feature>
<keyword evidence="4 6" id="KW-0324">Glycolysis</keyword>
<dbReference type="GO" id="GO:0005576">
    <property type="term" value="C:extracellular region"/>
    <property type="evidence" value="ECO:0007669"/>
    <property type="project" value="UniProtKB-SubCell"/>
</dbReference>
<dbReference type="SUPFAM" id="SSF54826">
    <property type="entry name" value="Enolase N-terminal domain-like"/>
    <property type="match status" value="1"/>
</dbReference>
<evidence type="ECO:0000313" key="13">
    <source>
        <dbReference type="Proteomes" id="UP000632195"/>
    </source>
</evidence>
<feature type="binding site" evidence="6">
    <location>
        <position position="358"/>
    </location>
    <ligand>
        <name>(2R)-2-phosphoglycerate</name>
        <dbReference type="ChEBI" id="CHEBI:58289"/>
    </ligand>
</feature>
<accession>A0AA37BRJ0</accession>
<comment type="cofactor">
    <cofactor evidence="9">
        <name>Mg(2+)</name>
        <dbReference type="ChEBI" id="CHEBI:18420"/>
    </cofactor>
    <text evidence="9">Mg(2+) is required for catalysis and for stabilizing the dimer.</text>
</comment>
<feature type="active site" description="Proton acceptor" evidence="6 7">
    <location>
        <position position="328"/>
    </location>
</feature>
<dbReference type="Gene3D" id="3.20.20.120">
    <property type="entry name" value="Enolase-like C-terminal domain"/>
    <property type="match status" value="1"/>
</dbReference>
<comment type="subcellular location">
    <subcellularLocation>
        <location evidence="6">Cytoplasm</location>
    </subcellularLocation>
    <subcellularLocation>
        <location evidence="6">Secreted</location>
    </subcellularLocation>
    <subcellularLocation>
        <location evidence="6">Cell surface</location>
    </subcellularLocation>
    <text evidence="6">Fractions of enolase are present in both the cytoplasm and on the cell surface.</text>
</comment>
<organism evidence="12 13">
    <name type="scientific">Thermogymnomonas acidicola</name>
    <dbReference type="NCBI Taxonomy" id="399579"/>
    <lineage>
        <taxon>Archaea</taxon>
        <taxon>Methanobacteriati</taxon>
        <taxon>Thermoplasmatota</taxon>
        <taxon>Thermoplasmata</taxon>
        <taxon>Thermoplasmatales</taxon>
        <taxon>Thermogymnomonas</taxon>
    </lineage>
</organism>
<dbReference type="SMART" id="SM01192">
    <property type="entry name" value="Enolase_C"/>
    <property type="match status" value="1"/>
</dbReference>
<dbReference type="PROSITE" id="PS00164">
    <property type="entry name" value="ENOLASE"/>
    <property type="match status" value="1"/>
</dbReference>
<comment type="caution">
    <text evidence="12">The sequence shown here is derived from an EMBL/GenBank/DDBJ whole genome shotgun (WGS) entry which is preliminary data.</text>
</comment>
<dbReference type="GO" id="GO:0000015">
    <property type="term" value="C:phosphopyruvate hydratase complex"/>
    <property type="evidence" value="ECO:0007669"/>
    <property type="project" value="InterPro"/>
</dbReference>
<dbReference type="SFLD" id="SFLDF00002">
    <property type="entry name" value="enolase"/>
    <property type="match status" value="1"/>
</dbReference>
<dbReference type="InterPro" id="IPR020811">
    <property type="entry name" value="Enolase_N"/>
</dbReference>
<dbReference type="PRINTS" id="PR00148">
    <property type="entry name" value="ENOLASE"/>
</dbReference>
<evidence type="ECO:0000259" key="11">
    <source>
        <dbReference type="SMART" id="SM01193"/>
    </source>
</evidence>
<dbReference type="GO" id="GO:0009986">
    <property type="term" value="C:cell surface"/>
    <property type="evidence" value="ECO:0007669"/>
    <property type="project" value="UniProtKB-SubCell"/>
</dbReference>
<feature type="binding site" evidence="6 9">
    <location>
        <position position="276"/>
    </location>
    <ligand>
        <name>Mg(2+)</name>
        <dbReference type="ChEBI" id="CHEBI:18420"/>
    </ligand>
</feature>
<feature type="binding site" evidence="6">
    <location>
        <position position="235"/>
    </location>
    <ligand>
        <name>Mg(2+)</name>
        <dbReference type="ChEBI" id="CHEBI:18420"/>
    </ligand>
</feature>
<evidence type="ECO:0000256" key="6">
    <source>
        <dbReference type="HAMAP-Rule" id="MF_00318"/>
    </source>
</evidence>
<dbReference type="PIRSF" id="PIRSF001400">
    <property type="entry name" value="Enolase"/>
    <property type="match status" value="1"/>
</dbReference>
<comment type="function">
    <text evidence="6">Catalyzes the reversible conversion of 2-phosphoglycerate (2-PG) into phosphoenolpyruvate (PEP). It is essential for the degradation of carbohydrates via glycolysis.</text>
</comment>
<evidence type="ECO:0000256" key="5">
    <source>
        <dbReference type="ARBA" id="ARBA00023239"/>
    </source>
</evidence>
<evidence type="ECO:0000256" key="2">
    <source>
        <dbReference type="ARBA" id="ARBA00009604"/>
    </source>
</evidence>
<dbReference type="Proteomes" id="UP000632195">
    <property type="component" value="Unassembled WGS sequence"/>
</dbReference>
<dbReference type="EMBL" id="BMNY01000001">
    <property type="protein sequence ID" value="GGM73860.1"/>
    <property type="molecule type" value="Genomic_DNA"/>
</dbReference>
<evidence type="ECO:0000259" key="10">
    <source>
        <dbReference type="SMART" id="SM01192"/>
    </source>
</evidence>
<evidence type="ECO:0000256" key="4">
    <source>
        <dbReference type="ARBA" id="ARBA00023152"/>
    </source>
</evidence>
<keyword evidence="6" id="KW-0963">Cytoplasm</keyword>
<feature type="domain" description="Enolase C-terminal TIM barrel" evidence="10">
    <location>
        <begin position="136"/>
        <end position="404"/>
    </location>
</feature>
<reference evidence="12" key="1">
    <citation type="journal article" date="2014" name="Int. J. Syst. Evol. Microbiol.">
        <title>Complete genome sequence of Corynebacterium casei LMG S-19264T (=DSM 44701T), isolated from a smear-ripened cheese.</title>
        <authorList>
            <consortium name="US DOE Joint Genome Institute (JGI-PGF)"/>
            <person name="Walter F."/>
            <person name="Albersmeier A."/>
            <person name="Kalinowski J."/>
            <person name="Ruckert C."/>
        </authorList>
    </citation>
    <scope>NUCLEOTIDE SEQUENCE</scope>
    <source>
        <strain evidence="12">JCM 13583</strain>
    </source>
</reference>
<comment type="similarity">
    <text evidence="2 6">Belongs to the enolase family.</text>
</comment>
<dbReference type="GO" id="GO:0004634">
    <property type="term" value="F:phosphopyruvate hydratase activity"/>
    <property type="evidence" value="ECO:0007669"/>
    <property type="project" value="UniProtKB-UniRule"/>
</dbReference>
<evidence type="ECO:0000313" key="12">
    <source>
        <dbReference type="EMBL" id="GGM73860.1"/>
    </source>
</evidence>
<proteinExistence type="inferred from homology"/>
<feature type="domain" description="Enolase N-terminal" evidence="11">
    <location>
        <begin position="6"/>
        <end position="127"/>
    </location>
</feature>
<dbReference type="EC" id="4.2.1.11" evidence="6"/>
<comment type="pathway">
    <text evidence="1 6">Carbohydrate degradation; glycolysis; pyruvate from D-glyceraldehyde 3-phosphate: step 4/5.</text>
</comment>
<evidence type="ECO:0000256" key="1">
    <source>
        <dbReference type="ARBA" id="ARBA00005031"/>
    </source>
</evidence>
<feature type="binding site" evidence="8">
    <location>
        <position position="303"/>
    </location>
    <ligand>
        <name>substrate</name>
    </ligand>
</feature>
<feature type="binding site" evidence="6">
    <location>
        <position position="328"/>
    </location>
    <ligand>
        <name>(2R)-2-phosphoglycerate</name>
        <dbReference type="ChEBI" id="CHEBI:58289"/>
    </ligand>
</feature>
<dbReference type="InterPro" id="IPR020809">
    <property type="entry name" value="Enolase_CS"/>
</dbReference>
<dbReference type="AlphaFoldDB" id="A0AA37BRJ0"/>
<keyword evidence="13" id="KW-1185">Reference proteome</keyword>
<keyword evidence="6" id="KW-0964">Secreted</keyword>
<evidence type="ECO:0000256" key="7">
    <source>
        <dbReference type="PIRSR" id="PIRSR001400-1"/>
    </source>
</evidence>
<dbReference type="SUPFAM" id="SSF51604">
    <property type="entry name" value="Enolase C-terminal domain-like"/>
    <property type="match status" value="1"/>
</dbReference>
<keyword evidence="5 6" id="KW-0456">Lyase</keyword>
<evidence type="ECO:0000256" key="3">
    <source>
        <dbReference type="ARBA" id="ARBA00022842"/>
    </source>
</evidence>
<dbReference type="PANTHER" id="PTHR11902:SF1">
    <property type="entry name" value="ENOLASE"/>
    <property type="match status" value="1"/>
</dbReference>
<feature type="active site" description="Proton donor" evidence="6 7">
    <location>
        <position position="199"/>
    </location>
</feature>
<dbReference type="Pfam" id="PF03952">
    <property type="entry name" value="Enolase_N"/>
    <property type="match status" value="1"/>
</dbReference>
<dbReference type="PANTHER" id="PTHR11902">
    <property type="entry name" value="ENOLASE"/>
    <property type="match status" value="1"/>
</dbReference>
<evidence type="ECO:0000256" key="9">
    <source>
        <dbReference type="PIRSR" id="PIRSR001400-3"/>
    </source>
</evidence>
<keyword evidence="6 9" id="KW-0479">Metal-binding</keyword>
<keyword evidence="3 6" id="KW-0460">Magnesium</keyword>
<name>A0AA37BRJ0_9ARCH</name>
<protein>
    <recommendedName>
        <fullName evidence="6">Enolase</fullName>
        <ecNumber evidence="6">4.2.1.11</ecNumber>
    </recommendedName>
    <alternativeName>
        <fullName evidence="6">2-phospho-D-glycerate hydro-lyase</fullName>
    </alternativeName>
    <alternativeName>
        <fullName evidence="6">2-phosphoglycerate dehydratase</fullName>
    </alternativeName>
</protein>
<dbReference type="RefSeq" id="WP_188680804.1">
    <property type="nucleotide sequence ID" value="NZ_BMNY01000001.1"/>
</dbReference>
<feature type="binding site" evidence="6">
    <location>
        <position position="357"/>
    </location>
    <ligand>
        <name>(2R)-2-phosphoglycerate</name>
        <dbReference type="ChEBI" id="CHEBI:58289"/>
    </ligand>
</feature>
<evidence type="ECO:0000256" key="8">
    <source>
        <dbReference type="PIRSR" id="PIRSR001400-2"/>
    </source>
</evidence>
<dbReference type="HAMAP" id="MF_00318">
    <property type="entry name" value="Enolase"/>
    <property type="match status" value="1"/>
</dbReference>
<comment type="catalytic activity">
    <reaction evidence="6">
        <text>(2R)-2-phosphoglycerate = phosphoenolpyruvate + H2O</text>
        <dbReference type="Rhea" id="RHEA:10164"/>
        <dbReference type="ChEBI" id="CHEBI:15377"/>
        <dbReference type="ChEBI" id="CHEBI:58289"/>
        <dbReference type="ChEBI" id="CHEBI:58702"/>
        <dbReference type="EC" id="4.2.1.11"/>
    </reaction>
</comment>